<dbReference type="PROSITE" id="PS50075">
    <property type="entry name" value="CARRIER"/>
    <property type="match status" value="1"/>
</dbReference>
<dbReference type="InterPro" id="IPR009081">
    <property type="entry name" value="PP-bd_ACP"/>
</dbReference>
<feature type="domain" description="Carrier" evidence="4">
    <location>
        <begin position="466"/>
        <end position="541"/>
    </location>
</feature>
<protein>
    <submittedName>
        <fullName evidence="5">Condensation domain-containing protein</fullName>
    </submittedName>
</protein>
<dbReference type="Pfam" id="PF00550">
    <property type="entry name" value="PP-binding"/>
    <property type="match status" value="1"/>
</dbReference>
<evidence type="ECO:0000313" key="6">
    <source>
        <dbReference type="Proteomes" id="UP001589870"/>
    </source>
</evidence>
<dbReference type="PROSITE" id="PS00012">
    <property type="entry name" value="PHOSPHOPANTETHEINE"/>
    <property type="match status" value="1"/>
</dbReference>
<dbReference type="Gene3D" id="3.30.559.10">
    <property type="entry name" value="Chloramphenicol acetyltransferase-like domain"/>
    <property type="match status" value="1"/>
</dbReference>
<dbReference type="RefSeq" id="WP_394299677.1">
    <property type="nucleotide sequence ID" value="NZ_JBHMQT010000004.1"/>
</dbReference>
<reference evidence="5 6" key="1">
    <citation type="submission" date="2024-09" db="EMBL/GenBank/DDBJ databases">
        <authorList>
            <person name="Sun Q."/>
            <person name="Mori K."/>
        </authorList>
    </citation>
    <scope>NUCLEOTIDE SEQUENCE [LARGE SCALE GENOMIC DNA]</scope>
    <source>
        <strain evidence="5 6">TBRC 1851</strain>
    </source>
</reference>
<dbReference type="SMART" id="SM00823">
    <property type="entry name" value="PKS_PP"/>
    <property type="match status" value="1"/>
</dbReference>
<dbReference type="InterPro" id="IPR001242">
    <property type="entry name" value="Condensation_dom"/>
</dbReference>
<proteinExistence type="predicted"/>
<dbReference type="InterPro" id="IPR036736">
    <property type="entry name" value="ACP-like_sf"/>
</dbReference>
<evidence type="ECO:0000256" key="3">
    <source>
        <dbReference type="ARBA" id="ARBA00022553"/>
    </source>
</evidence>
<dbReference type="PANTHER" id="PTHR45527:SF1">
    <property type="entry name" value="FATTY ACID SYNTHASE"/>
    <property type="match status" value="1"/>
</dbReference>
<evidence type="ECO:0000259" key="4">
    <source>
        <dbReference type="PROSITE" id="PS50075"/>
    </source>
</evidence>
<dbReference type="Gene3D" id="3.30.559.30">
    <property type="entry name" value="Nonribosomal peptide synthetase, condensation domain"/>
    <property type="match status" value="1"/>
</dbReference>
<name>A0ABV6TYZ2_9ACTN</name>
<sequence>MRRLPSYEQHGMWIAQDLRGRTDTSFLVRRVFRIRGALDVTALRDAISDVVARHEPLRTTFAVSEGRLTQVISAPRVFDLLVERVPDDIPDTNAWIDGRIAWLYAKGVDLEHGPVLSARLFAKGPDDHVLMLLVHHIAVDGWSFEILYRELDAFYAARLDGREPGLPELPLTYGQWADECRQSAERGEGTAALAYWHAQLHDLPAPLLLPTDRPGHDDMEYRAERIGRDLDEETLAGVEQLARVTRSTPFAVLLIAFAALLGHWSGRRDLVLGVATANRSAPVTHELVGCFASVLPVRLRLDPGKSFTEVLREGRVALVHAQEHELPFERIVQMLPPRPGAALEPLFRVGVSSVQGFGASLLLQGTQVEPAPIEITHVPHDLLASLELARGRGRVDLAYPVAVFDRRTIEELLDCYLDILRAVVRDPRLPISAASPLALPVRSARLPAEDPAPPQADPGDAQNVGRLTGELEILVAKVWAEVLEVEVRSGEDDFFLLGGSSLTAVRVVDELSRAISVTVPLRTVYEYSDLSQLAERLALLRASTPRDKA</sequence>
<dbReference type="EMBL" id="JBHMQT010000004">
    <property type="protein sequence ID" value="MFC0861432.1"/>
    <property type="molecule type" value="Genomic_DNA"/>
</dbReference>
<comment type="caution">
    <text evidence="5">The sequence shown here is derived from an EMBL/GenBank/DDBJ whole genome shotgun (WGS) entry which is preliminary data.</text>
</comment>
<dbReference type="PANTHER" id="PTHR45527">
    <property type="entry name" value="NONRIBOSOMAL PEPTIDE SYNTHETASE"/>
    <property type="match status" value="1"/>
</dbReference>
<dbReference type="Proteomes" id="UP001589870">
    <property type="component" value="Unassembled WGS sequence"/>
</dbReference>
<evidence type="ECO:0000256" key="2">
    <source>
        <dbReference type="ARBA" id="ARBA00022450"/>
    </source>
</evidence>
<keyword evidence="6" id="KW-1185">Reference proteome</keyword>
<evidence type="ECO:0000256" key="1">
    <source>
        <dbReference type="ARBA" id="ARBA00001957"/>
    </source>
</evidence>
<keyword evidence="3" id="KW-0597">Phosphoprotein</keyword>
<keyword evidence="2" id="KW-0596">Phosphopantetheine</keyword>
<dbReference type="SUPFAM" id="SSF47336">
    <property type="entry name" value="ACP-like"/>
    <property type="match status" value="1"/>
</dbReference>
<comment type="cofactor">
    <cofactor evidence="1">
        <name>pantetheine 4'-phosphate</name>
        <dbReference type="ChEBI" id="CHEBI:47942"/>
    </cofactor>
</comment>
<evidence type="ECO:0000313" key="5">
    <source>
        <dbReference type="EMBL" id="MFC0861432.1"/>
    </source>
</evidence>
<gene>
    <name evidence="5" type="ORF">ACFHYQ_03885</name>
</gene>
<dbReference type="SUPFAM" id="SSF52777">
    <property type="entry name" value="CoA-dependent acyltransferases"/>
    <property type="match status" value="2"/>
</dbReference>
<dbReference type="InterPro" id="IPR006162">
    <property type="entry name" value="Ppantetheine_attach_site"/>
</dbReference>
<accession>A0ABV6TYZ2</accession>
<dbReference type="Gene3D" id="1.10.1200.10">
    <property type="entry name" value="ACP-like"/>
    <property type="match status" value="1"/>
</dbReference>
<organism evidence="5 6">
    <name type="scientific">Sphaerimonospora cavernae</name>
    <dbReference type="NCBI Taxonomy" id="1740611"/>
    <lineage>
        <taxon>Bacteria</taxon>
        <taxon>Bacillati</taxon>
        <taxon>Actinomycetota</taxon>
        <taxon>Actinomycetes</taxon>
        <taxon>Streptosporangiales</taxon>
        <taxon>Streptosporangiaceae</taxon>
        <taxon>Sphaerimonospora</taxon>
    </lineage>
</organism>
<dbReference type="InterPro" id="IPR020806">
    <property type="entry name" value="PKS_PP-bd"/>
</dbReference>
<dbReference type="InterPro" id="IPR023213">
    <property type="entry name" value="CAT-like_dom_sf"/>
</dbReference>
<dbReference type="CDD" id="cd19531">
    <property type="entry name" value="LCL_NRPS-like"/>
    <property type="match status" value="1"/>
</dbReference>
<dbReference type="Pfam" id="PF00668">
    <property type="entry name" value="Condensation"/>
    <property type="match status" value="1"/>
</dbReference>